<keyword evidence="2" id="KW-0863">Zinc-finger</keyword>
<evidence type="ECO:0000256" key="4">
    <source>
        <dbReference type="SAM" id="Coils"/>
    </source>
</evidence>
<dbReference type="AlphaFoldDB" id="A0A3B0YI77"/>
<name>A0A3B0YI77_9ZZZZ</name>
<dbReference type="Pfam" id="PF01258">
    <property type="entry name" value="zf-dskA_traR"/>
    <property type="match status" value="1"/>
</dbReference>
<evidence type="ECO:0000256" key="3">
    <source>
        <dbReference type="ARBA" id="ARBA00022833"/>
    </source>
</evidence>
<dbReference type="PANTHER" id="PTHR33823">
    <property type="entry name" value="RNA POLYMERASE-BINDING TRANSCRIPTION FACTOR DKSA-RELATED"/>
    <property type="match status" value="1"/>
</dbReference>
<dbReference type="SUPFAM" id="SSF57716">
    <property type="entry name" value="Glucocorticoid receptor-like (DNA-binding domain)"/>
    <property type="match status" value="1"/>
</dbReference>
<protein>
    <recommendedName>
        <fullName evidence="5">Zinc finger DksA/TraR C4-type domain-containing protein</fullName>
    </recommendedName>
</protein>
<dbReference type="Gene3D" id="1.20.120.910">
    <property type="entry name" value="DksA, coiled-coil domain"/>
    <property type="match status" value="1"/>
</dbReference>
<dbReference type="EMBL" id="UOFK01000230">
    <property type="protein sequence ID" value="VAW80658.1"/>
    <property type="molecule type" value="Genomic_DNA"/>
</dbReference>
<dbReference type="PROSITE" id="PS51128">
    <property type="entry name" value="ZF_DKSA_2"/>
    <property type="match status" value="1"/>
</dbReference>
<evidence type="ECO:0000256" key="2">
    <source>
        <dbReference type="ARBA" id="ARBA00022771"/>
    </source>
</evidence>
<gene>
    <name evidence="6" type="ORF">MNBD_GAMMA13-339</name>
</gene>
<accession>A0A3B0YI77</accession>
<evidence type="ECO:0000256" key="1">
    <source>
        <dbReference type="ARBA" id="ARBA00022723"/>
    </source>
</evidence>
<dbReference type="GO" id="GO:0008270">
    <property type="term" value="F:zinc ion binding"/>
    <property type="evidence" value="ECO:0007669"/>
    <property type="project" value="UniProtKB-KW"/>
</dbReference>
<evidence type="ECO:0000259" key="5">
    <source>
        <dbReference type="Pfam" id="PF01258"/>
    </source>
</evidence>
<proteinExistence type="predicted"/>
<keyword evidence="3" id="KW-0862">Zinc</keyword>
<keyword evidence="4" id="KW-0175">Coiled coil</keyword>
<dbReference type="InterPro" id="IPR000962">
    <property type="entry name" value="Znf_DskA_TraR"/>
</dbReference>
<sequence>MENSQLEQFRHHLHDLQTQLRELQATSDEASQTVALDQSSVGRLSRMDALQGQAMSQERGRRRVLALQRIAAALLRIEAGDYGYCLRCDEAIALPRLEFDPATPLCIRCASQDETGR</sequence>
<feature type="domain" description="Zinc finger DksA/TraR C4-type" evidence="5">
    <location>
        <begin position="80"/>
        <end position="111"/>
    </location>
</feature>
<organism evidence="6">
    <name type="scientific">hydrothermal vent metagenome</name>
    <dbReference type="NCBI Taxonomy" id="652676"/>
    <lineage>
        <taxon>unclassified sequences</taxon>
        <taxon>metagenomes</taxon>
        <taxon>ecological metagenomes</taxon>
    </lineage>
</organism>
<dbReference type="PANTHER" id="PTHR33823:SF4">
    <property type="entry name" value="GENERAL STRESS PROTEIN 16O"/>
    <property type="match status" value="1"/>
</dbReference>
<feature type="coiled-coil region" evidence="4">
    <location>
        <begin position="6"/>
        <end position="33"/>
    </location>
</feature>
<evidence type="ECO:0000313" key="6">
    <source>
        <dbReference type="EMBL" id="VAW80658.1"/>
    </source>
</evidence>
<keyword evidence="1" id="KW-0479">Metal-binding</keyword>
<reference evidence="6" key="1">
    <citation type="submission" date="2018-06" db="EMBL/GenBank/DDBJ databases">
        <authorList>
            <person name="Zhirakovskaya E."/>
        </authorList>
    </citation>
    <scope>NUCLEOTIDE SEQUENCE</scope>
</reference>